<sequence>MSANVLMVVITCVVVLNSAEILLVDEIEPPRTRSLNDMKPKLRTFCYFHPSSCAPLYLKKNRKTMYI</sequence>
<keyword evidence="3" id="KW-1185">Reference proteome</keyword>
<dbReference type="Proteomes" id="UP000298663">
    <property type="component" value="Unassembled WGS sequence"/>
</dbReference>
<name>A0A4U8URE0_STECR</name>
<gene>
    <name evidence="2" type="ORF">L596_002870</name>
</gene>
<dbReference type="AlphaFoldDB" id="A0A4U8URE0"/>
<organism evidence="2 3">
    <name type="scientific">Steinernema carpocapsae</name>
    <name type="common">Entomopathogenic nematode</name>
    <dbReference type="NCBI Taxonomy" id="34508"/>
    <lineage>
        <taxon>Eukaryota</taxon>
        <taxon>Metazoa</taxon>
        <taxon>Ecdysozoa</taxon>
        <taxon>Nematoda</taxon>
        <taxon>Chromadorea</taxon>
        <taxon>Rhabditida</taxon>
        <taxon>Tylenchina</taxon>
        <taxon>Panagrolaimomorpha</taxon>
        <taxon>Strongyloidoidea</taxon>
        <taxon>Steinernematidae</taxon>
        <taxon>Steinernema</taxon>
    </lineage>
</organism>
<comment type="caution">
    <text evidence="2">The sequence shown here is derived from an EMBL/GenBank/DDBJ whole genome shotgun (WGS) entry which is preliminary data.</text>
</comment>
<evidence type="ECO:0000256" key="1">
    <source>
        <dbReference type="SAM" id="SignalP"/>
    </source>
</evidence>
<accession>A0A4U8URE0</accession>
<feature type="signal peptide" evidence="1">
    <location>
        <begin position="1"/>
        <end position="19"/>
    </location>
</feature>
<keyword evidence="1" id="KW-0732">Signal</keyword>
<protein>
    <submittedName>
        <fullName evidence="2">Uncharacterized protein</fullName>
    </submittedName>
</protein>
<evidence type="ECO:0000313" key="3">
    <source>
        <dbReference type="Proteomes" id="UP000298663"/>
    </source>
</evidence>
<proteinExistence type="predicted"/>
<reference evidence="2 3" key="1">
    <citation type="journal article" date="2015" name="Genome Biol.">
        <title>Comparative genomics of Steinernema reveals deeply conserved gene regulatory networks.</title>
        <authorList>
            <person name="Dillman A.R."/>
            <person name="Macchietto M."/>
            <person name="Porter C.F."/>
            <person name="Rogers A."/>
            <person name="Williams B."/>
            <person name="Antoshechkin I."/>
            <person name="Lee M.M."/>
            <person name="Goodwin Z."/>
            <person name="Lu X."/>
            <person name="Lewis E.E."/>
            <person name="Goodrich-Blair H."/>
            <person name="Stock S.P."/>
            <person name="Adams B.J."/>
            <person name="Sternberg P.W."/>
            <person name="Mortazavi A."/>
        </authorList>
    </citation>
    <scope>NUCLEOTIDE SEQUENCE [LARGE SCALE GENOMIC DNA]</scope>
    <source>
        <strain evidence="2 3">ALL</strain>
    </source>
</reference>
<dbReference type="EMBL" id="AZBU02000001">
    <property type="protein sequence ID" value="TMS35474.1"/>
    <property type="molecule type" value="Genomic_DNA"/>
</dbReference>
<feature type="chain" id="PRO_5020888602" evidence="1">
    <location>
        <begin position="20"/>
        <end position="67"/>
    </location>
</feature>
<evidence type="ECO:0000313" key="2">
    <source>
        <dbReference type="EMBL" id="TMS35474.1"/>
    </source>
</evidence>
<reference evidence="2 3" key="2">
    <citation type="journal article" date="2019" name="G3 (Bethesda)">
        <title>Hybrid Assembly of the Genome of the Entomopathogenic Nematode Steinernema carpocapsae Identifies the X-Chromosome.</title>
        <authorList>
            <person name="Serra L."/>
            <person name="Macchietto M."/>
            <person name="Macias-Munoz A."/>
            <person name="McGill C.J."/>
            <person name="Rodriguez I.M."/>
            <person name="Rodriguez B."/>
            <person name="Murad R."/>
            <person name="Mortazavi A."/>
        </authorList>
    </citation>
    <scope>NUCLEOTIDE SEQUENCE [LARGE SCALE GENOMIC DNA]</scope>
    <source>
        <strain evidence="2 3">ALL</strain>
    </source>
</reference>